<protein>
    <submittedName>
        <fullName evidence="1">Uncharacterized protein</fullName>
    </submittedName>
</protein>
<reference evidence="1 2" key="1">
    <citation type="submission" date="2020-02" db="EMBL/GenBank/DDBJ databases">
        <title>Pseudoroseicyclus tamarix, sp. nov., isolated from offshore sediment of a Tamarix chinensis forest.</title>
        <authorList>
            <person name="Gai Y."/>
        </authorList>
    </citation>
    <scope>NUCLEOTIDE SEQUENCE [LARGE SCALE GENOMIC DNA]</scope>
    <source>
        <strain evidence="1 2">CLL3-39</strain>
    </source>
</reference>
<keyword evidence="2" id="KW-1185">Reference proteome</keyword>
<accession>A0A6B2JNL8</accession>
<name>A0A6B2JNL8_9RHOB</name>
<proteinExistence type="predicted"/>
<sequence length="402" mass="45029">MRQTPYAATDSFSPPAENRLYPELFEIHRDIHGLSQDLENLPRLLEIQRRLIDAILEAEREIREVKRDKGDPREWQYVRYNFLCLGDCLAFLYMDRFALKQTFFDVDTVNPKQSGGFITDKAGAAAEISLLETAIGHKVPAVLCDITNVLRYGDICLLGGSDPVPIEVKSSKTKDSRSKRQKKKLEALSSFLALDHSEGFRGLPGTTLRAEFAVPPKSYCGQLQEAVQQASEVGSTSFEVDDCLKVVVIMEDTPDYNVLLSGFGSSRVLVNAVNQIKTNKAWGCYYPYALTLSEAAHYEGFVKGRVHIFTFLDMAAFEDSLAIEGTRLSVEADEHDIQCQIHFSNLFAEDEEAYFIIGEHMMCRMWTDFLCPSWIVQNSVSSVVNNVEAIRGSLSTAMLGSS</sequence>
<gene>
    <name evidence="1" type="ORF">GZA08_01165</name>
</gene>
<dbReference type="Proteomes" id="UP000474757">
    <property type="component" value="Unassembled WGS sequence"/>
</dbReference>
<dbReference type="RefSeq" id="WP_163889194.1">
    <property type="nucleotide sequence ID" value="NZ_JAAFYS010000001.1"/>
</dbReference>
<comment type="caution">
    <text evidence="1">The sequence shown here is derived from an EMBL/GenBank/DDBJ whole genome shotgun (WGS) entry which is preliminary data.</text>
</comment>
<dbReference type="EMBL" id="JAAGAB010000001">
    <property type="protein sequence ID" value="NDU99579.1"/>
    <property type="molecule type" value="Genomic_DNA"/>
</dbReference>
<dbReference type="AlphaFoldDB" id="A0A6B2JNL8"/>
<evidence type="ECO:0000313" key="1">
    <source>
        <dbReference type="EMBL" id="NDU99579.1"/>
    </source>
</evidence>
<organism evidence="1 2">
    <name type="scientific">Pseudoroseicyclus tamaricis</name>
    <dbReference type="NCBI Taxonomy" id="2705421"/>
    <lineage>
        <taxon>Bacteria</taxon>
        <taxon>Pseudomonadati</taxon>
        <taxon>Pseudomonadota</taxon>
        <taxon>Alphaproteobacteria</taxon>
        <taxon>Rhodobacterales</taxon>
        <taxon>Paracoccaceae</taxon>
        <taxon>Pseudoroseicyclus</taxon>
    </lineage>
</organism>
<evidence type="ECO:0000313" key="2">
    <source>
        <dbReference type="Proteomes" id="UP000474757"/>
    </source>
</evidence>